<accession>A0A5N6JPM8</accession>
<proteinExistence type="predicted"/>
<feature type="region of interest" description="Disordered" evidence="1">
    <location>
        <begin position="1"/>
        <end position="107"/>
    </location>
</feature>
<feature type="compositionally biased region" description="Low complexity" evidence="1">
    <location>
        <begin position="72"/>
        <end position="83"/>
    </location>
</feature>
<feature type="compositionally biased region" description="Acidic residues" evidence="1">
    <location>
        <begin position="148"/>
        <end position="168"/>
    </location>
</feature>
<feature type="compositionally biased region" description="Basic and acidic residues" evidence="1">
    <location>
        <begin position="1"/>
        <end position="12"/>
    </location>
</feature>
<name>A0A5N6JPM8_MONLA</name>
<dbReference type="AlphaFoldDB" id="A0A5N6JPM8"/>
<reference evidence="2 3" key="1">
    <citation type="submission" date="2019-06" db="EMBL/GenBank/DDBJ databases">
        <title>Genome Sequence of the Brown Rot Fungal Pathogen Monilinia laxa.</title>
        <authorList>
            <person name="De Miccolis Angelini R.M."/>
            <person name="Landi L."/>
            <person name="Abate D."/>
            <person name="Pollastro S."/>
            <person name="Romanazzi G."/>
            <person name="Faretra F."/>
        </authorList>
    </citation>
    <scope>NUCLEOTIDE SEQUENCE [LARGE SCALE GENOMIC DNA]</scope>
    <source>
        <strain evidence="2 3">Mlax316</strain>
    </source>
</reference>
<comment type="caution">
    <text evidence="2">The sequence shown here is derived from an EMBL/GenBank/DDBJ whole genome shotgun (WGS) entry which is preliminary data.</text>
</comment>
<gene>
    <name evidence="2" type="ORF">EYC80_010121</name>
</gene>
<evidence type="ECO:0000313" key="2">
    <source>
        <dbReference type="EMBL" id="KAB8288456.1"/>
    </source>
</evidence>
<keyword evidence="3" id="KW-1185">Reference proteome</keyword>
<feature type="region of interest" description="Disordered" evidence="1">
    <location>
        <begin position="145"/>
        <end position="176"/>
    </location>
</feature>
<sequence length="194" mass="21270">MGISKEKRERLRAAKGQKGKKMIKEERRATRAVHAPATNPRSFVRSPTPPAAAAPSQPDTTSSLPQAKAPQASFSARIADAAAQTPGRHRHKRASAPSQTERLSKRETFRELTGIPLANLGLGLSLEGSIAPDIVVNWLAEALGEELRDSDDEEEDEDMEDDDEDEGIEDQRYDSEVCDSYGNEWAALGVKMKM</sequence>
<evidence type="ECO:0000256" key="1">
    <source>
        <dbReference type="SAM" id="MobiDB-lite"/>
    </source>
</evidence>
<evidence type="ECO:0000313" key="3">
    <source>
        <dbReference type="Proteomes" id="UP000326757"/>
    </source>
</evidence>
<protein>
    <submittedName>
        <fullName evidence="2">Uncharacterized protein</fullName>
    </submittedName>
</protein>
<dbReference type="EMBL" id="VIGI01000024">
    <property type="protein sequence ID" value="KAB8288456.1"/>
    <property type="molecule type" value="Genomic_DNA"/>
</dbReference>
<organism evidence="2 3">
    <name type="scientific">Monilinia laxa</name>
    <name type="common">Brown rot fungus</name>
    <name type="synonym">Sclerotinia laxa</name>
    <dbReference type="NCBI Taxonomy" id="61186"/>
    <lineage>
        <taxon>Eukaryota</taxon>
        <taxon>Fungi</taxon>
        <taxon>Dikarya</taxon>
        <taxon>Ascomycota</taxon>
        <taxon>Pezizomycotina</taxon>
        <taxon>Leotiomycetes</taxon>
        <taxon>Helotiales</taxon>
        <taxon>Sclerotiniaceae</taxon>
        <taxon>Monilinia</taxon>
    </lineage>
</organism>
<dbReference type="OrthoDB" id="3564705at2759"/>
<dbReference type="Proteomes" id="UP000326757">
    <property type="component" value="Unassembled WGS sequence"/>
</dbReference>
<feature type="compositionally biased region" description="Low complexity" evidence="1">
    <location>
        <begin position="53"/>
        <end position="63"/>
    </location>
</feature>